<dbReference type="RefSeq" id="WP_194104324.1">
    <property type="nucleotide sequence ID" value="NZ_JADFFM010000001.1"/>
</dbReference>
<reference evidence="4 5" key="1">
    <citation type="submission" date="2020-10" db="EMBL/GenBank/DDBJ databases">
        <title>Mucilaginibacter mali sp. nov., isolated from rhizosphere soil of apple orchard.</title>
        <authorList>
            <person name="Lee J.-S."/>
            <person name="Kim H.S."/>
            <person name="Kim J.-S."/>
        </authorList>
    </citation>
    <scope>NUCLEOTIDE SEQUENCE [LARGE SCALE GENOMIC DNA]</scope>
    <source>
        <strain evidence="4 5">KCTC 23157</strain>
    </source>
</reference>
<dbReference type="Pfam" id="PF00072">
    <property type="entry name" value="Response_reg"/>
    <property type="match status" value="1"/>
</dbReference>
<keyword evidence="1" id="KW-0378">Hydrolase</keyword>
<dbReference type="CDD" id="cd00156">
    <property type="entry name" value="REC"/>
    <property type="match status" value="1"/>
</dbReference>
<organism evidence="4 5">
    <name type="scientific">Mucilaginibacter boryungensis</name>
    <dbReference type="NCBI Taxonomy" id="768480"/>
    <lineage>
        <taxon>Bacteria</taxon>
        <taxon>Pseudomonadati</taxon>
        <taxon>Bacteroidota</taxon>
        <taxon>Sphingobacteriia</taxon>
        <taxon>Sphingobacteriales</taxon>
        <taxon>Sphingobacteriaceae</taxon>
        <taxon>Mucilaginibacter</taxon>
    </lineage>
</organism>
<feature type="domain" description="Response regulatory" evidence="3">
    <location>
        <begin position="6"/>
        <end position="122"/>
    </location>
</feature>
<dbReference type="Gene3D" id="3.40.50.2300">
    <property type="match status" value="1"/>
</dbReference>
<evidence type="ECO:0000259" key="3">
    <source>
        <dbReference type="PROSITE" id="PS50110"/>
    </source>
</evidence>
<dbReference type="SUPFAM" id="SSF81606">
    <property type="entry name" value="PP2C-like"/>
    <property type="match status" value="1"/>
</dbReference>
<dbReference type="SUPFAM" id="SSF52172">
    <property type="entry name" value="CheY-like"/>
    <property type="match status" value="1"/>
</dbReference>
<dbReference type="Pfam" id="PF07228">
    <property type="entry name" value="SpoIIE"/>
    <property type="match status" value="1"/>
</dbReference>
<dbReference type="Gene3D" id="3.60.40.10">
    <property type="entry name" value="PPM-type phosphatase domain"/>
    <property type="match status" value="1"/>
</dbReference>
<keyword evidence="5" id="KW-1185">Reference proteome</keyword>
<evidence type="ECO:0000313" key="4">
    <source>
        <dbReference type="EMBL" id="MBE9664901.1"/>
    </source>
</evidence>
<comment type="caution">
    <text evidence="4">The sequence shown here is derived from an EMBL/GenBank/DDBJ whole genome shotgun (WGS) entry which is preliminary data.</text>
</comment>
<sequence>MAVQHKVLLVDDNTLVLEVMSRALNREGFICQKAESVKQAMQLLSKDIPDIILSDYDMPEVNGFEFRQQLRENGQYNHIPFMFLTSMNDAELMQQGMNMDAIDYIIKDVPIPVIVAKITNVLNAIREQHERSISELSRAAIALNLNSVPQKKPVLNGFRVDFWHKPYQNYPGGDFIDFIQVDDRYTFIVLGDVMGKKWGAWFFSFGFLSYIRAAVRLCIFEGDLSTKSILQKINLVVHHDPVVSEVLSTLSLVMLDTQLSQISYSGAGDLPLLYYNKPERKASRIQSDGLLLGLRQDGDFDEYILPLNPGDQLLMITDGIIDFETGGRKKSDYKLFEEAVSPFLGSPDTFDHLKASEFLIKKAQEQVDDCSFVFLQKDLI</sequence>
<dbReference type="InterPro" id="IPR036457">
    <property type="entry name" value="PPM-type-like_dom_sf"/>
</dbReference>
<dbReference type="InterPro" id="IPR011006">
    <property type="entry name" value="CheY-like_superfamily"/>
</dbReference>
<evidence type="ECO:0000256" key="1">
    <source>
        <dbReference type="ARBA" id="ARBA00022801"/>
    </source>
</evidence>
<dbReference type="EMBL" id="JADFFM010000001">
    <property type="protein sequence ID" value="MBE9664901.1"/>
    <property type="molecule type" value="Genomic_DNA"/>
</dbReference>
<dbReference type="PANTHER" id="PTHR43156">
    <property type="entry name" value="STAGE II SPORULATION PROTEIN E-RELATED"/>
    <property type="match status" value="1"/>
</dbReference>
<proteinExistence type="predicted"/>
<dbReference type="SMART" id="SM00331">
    <property type="entry name" value="PP2C_SIG"/>
    <property type="match status" value="1"/>
</dbReference>
<keyword evidence="2" id="KW-0597">Phosphoprotein</keyword>
<dbReference type="InterPro" id="IPR001789">
    <property type="entry name" value="Sig_transdc_resp-reg_receiver"/>
</dbReference>
<evidence type="ECO:0000313" key="5">
    <source>
        <dbReference type="Proteomes" id="UP000632774"/>
    </source>
</evidence>
<feature type="modified residue" description="4-aspartylphosphate" evidence="2">
    <location>
        <position position="55"/>
    </location>
</feature>
<dbReference type="InterPro" id="IPR001932">
    <property type="entry name" value="PPM-type_phosphatase-like_dom"/>
</dbReference>
<dbReference type="PROSITE" id="PS50110">
    <property type="entry name" value="RESPONSE_REGULATORY"/>
    <property type="match status" value="1"/>
</dbReference>
<name>A0ABR9XCD4_9SPHI</name>
<accession>A0ABR9XCD4</accession>
<evidence type="ECO:0000256" key="2">
    <source>
        <dbReference type="PROSITE-ProRule" id="PRU00169"/>
    </source>
</evidence>
<dbReference type="InterPro" id="IPR052016">
    <property type="entry name" value="Bact_Sigma-Reg"/>
</dbReference>
<protein>
    <submittedName>
        <fullName evidence="4">Fused response regulator/phosphatase</fullName>
    </submittedName>
</protein>
<dbReference type="SMART" id="SM00448">
    <property type="entry name" value="REC"/>
    <property type="match status" value="1"/>
</dbReference>
<dbReference type="PANTHER" id="PTHR43156:SF2">
    <property type="entry name" value="STAGE II SPORULATION PROTEIN E"/>
    <property type="match status" value="1"/>
</dbReference>
<dbReference type="Proteomes" id="UP000632774">
    <property type="component" value="Unassembled WGS sequence"/>
</dbReference>
<gene>
    <name evidence="4" type="ORF">IRJ18_00915</name>
</gene>